<protein>
    <submittedName>
        <fullName evidence="7">DgyrCDS3256</fullName>
    </submittedName>
</protein>
<evidence type="ECO:0000256" key="2">
    <source>
        <dbReference type="ARBA" id="ARBA00022692"/>
    </source>
</evidence>
<evidence type="ECO:0000256" key="4">
    <source>
        <dbReference type="ARBA" id="ARBA00023136"/>
    </source>
</evidence>
<keyword evidence="8" id="KW-1185">Reference proteome</keyword>
<reference evidence="7 8" key="1">
    <citation type="submission" date="2020-08" db="EMBL/GenBank/DDBJ databases">
        <authorList>
            <person name="Hejnol A."/>
        </authorList>
    </citation>
    <scope>NUCLEOTIDE SEQUENCE [LARGE SCALE GENOMIC DNA]</scope>
</reference>
<dbReference type="GO" id="GO:0005783">
    <property type="term" value="C:endoplasmic reticulum"/>
    <property type="evidence" value="ECO:0007669"/>
    <property type="project" value="TreeGrafter"/>
</dbReference>
<dbReference type="InterPro" id="IPR019325">
    <property type="entry name" value="NEDD4/Bsd2"/>
</dbReference>
<keyword evidence="3 6" id="KW-1133">Transmembrane helix</keyword>
<feature type="transmembrane region" description="Helical" evidence="6">
    <location>
        <begin position="106"/>
        <end position="126"/>
    </location>
</feature>
<dbReference type="GO" id="GO:0030001">
    <property type="term" value="P:metal ion transport"/>
    <property type="evidence" value="ECO:0007669"/>
    <property type="project" value="InterPro"/>
</dbReference>
<dbReference type="GO" id="GO:0050699">
    <property type="term" value="F:WW domain binding"/>
    <property type="evidence" value="ECO:0007669"/>
    <property type="project" value="TreeGrafter"/>
</dbReference>
<evidence type="ECO:0000256" key="6">
    <source>
        <dbReference type="SAM" id="Phobius"/>
    </source>
</evidence>
<comment type="subcellular location">
    <subcellularLocation>
        <location evidence="1">Membrane</location>
        <topology evidence="1">Multi-pass membrane protein</topology>
    </subcellularLocation>
</comment>
<dbReference type="Proteomes" id="UP000549394">
    <property type="component" value="Unassembled WGS sequence"/>
</dbReference>
<accession>A0A7I8VCN4</accession>
<dbReference type="OrthoDB" id="10003116at2759"/>
<dbReference type="PANTHER" id="PTHR13396:SF5">
    <property type="entry name" value="NEDD4 FAMILY INTERACTING PROTEIN"/>
    <property type="match status" value="1"/>
</dbReference>
<keyword evidence="4 6" id="KW-0472">Membrane</keyword>
<feature type="transmembrane region" description="Helical" evidence="6">
    <location>
        <begin position="172"/>
        <end position="194"/>
    </location>
</feature>
<evidence type="ECO:0000313" key="8">
    <source>
        <dbReference type="Proteomes" id="UP000549394"/>
    </source>
</evidence>
<evidence type="ECO:0000256" key="1">
    <source>
        <dbReference type="ARBA" id="ARBA00004141"/>
    </source>
</evidence>
<evidence type="ECO:0000313" key="7">
    <source>
        <dbReference type="EMBL" id="CAD5114111.1"/>
    </source>
</evidence>
<comment type="caution">
    <text evidence="7">The sequence shown here is derived from an EMBL/GenBank/DDBJ whole genome shotgun (WGS) entry which is preliminary data.</text>
</comment>
<dbReference type="GO" id="GO:0006511">
    <property type="term" value="P:ubiquitin-dependent protein catabolic process"/>
    <property type="evidence" value="ECO:0007669"/>
    <property type="project" value="TreeGrafter"/>
</dbReference>
<dbReference type="AlphaFoldDB" id="A0A7I8VCN4"/>
<name>A0A7I8VCN4_9ANNE</name>
<evidence type="ECO:0000256" key="3">
    <source>
        <dbReference type="ARBA" id="ARBA00022989"/>
    </source>
</evidence>
<sequence length="214" mass="24267">MSNSTRYSVVRNGESSPAEAVDSFTEVNPPDYNEVVPGDEEELRKMQNGALPNYSIATDLPTYEEAERTKLLEETHRPDFAEGSLILNSEGNSSDLAYEAEVGNDGGFLVCFLISFLFNCIGLLFSVCISHTIAGRSGALAGFGLSMIKWVFIVKQRIWHNRSHHLMGFEPWLWWILVILGLLLFGRGCLQYVIAKKEMRRRRNHGERTFLFAW</sequence>
<dbReference type="GO" id="GO:0048471">
    <property type="term" value="C:perinuclear region of cytoplasm"/>
    <property type="evidence" value="ECO:0007669"/>
    <property type="project" value="TreeGrafter"/>
</dbReference>
<evidence type="ECO:0000256" key="5">
    <source>
        <dbReference type="SAM" id="MobiDB-lite"/>
    </source>
</evidence>
<feature type="region of interest" description="Disordered" evidence="5">
    <location>
        <begin position="1"/>
        <end position="31"/>
    </location>
</feature>
<dbReference type="GO" id="GO:0031398">
    <property type="term" value="P:positive regulation of protein ubiquitination"/>
    <property type="evidence" value="ECO:0007669"/>
    <property type="project" value="TreeGrafter"/>
</dbReference>
<dbReference type="GO" id="GO:0016020">
    <property type="term" value="C:membrane"/>
    <property type="evidence" value="ECO:0007669"/>
    <property type="project" value="UniProtKB-SubCell"/>
</dbReference>
<keyword evidence="2 6" id="KW-0812">Transmembrane</keyword>
<dbReference type="CDD" id="cd22212">
    <property type="entry name" value="NDFIP-like"/>
    <property type="match status" value="1"/>
</dbReference>
<dbReference type="GO" id="GO:0007034">
    <property type="term" value="P:vacuolar transport"/>
    <property type="evidence" value="ECO:0007669"/>
    <property type="project" value="InterPro"/>
</dbReference>
<dbReference type="EMBL" id="CAJFCJ010000005">
    <property type="protein sequence ID" value="CAD5114111.1"/>
    <property type="molecule type" value="Genomic_DNA"/>
</dbReference>
<dbReference type="PANTHER" id="PTHR13396">
    <property type="entry name" value="NEDD4 FAMILY INTERACTING PROTEIN 1/2"/>
    <property type="match status" value="1"/>
</dbReference>
<gene>
    <name evidence="7" type="ORF">DGYR_LOCUS2999</name>
</gene>
<dbReference type="Pfam" id="PF10176">
    <property type="entry name" value="NEDD4_Bsd2"/>
    <property type="match status" value="1"/>
</dbReference>
<proteinExistence type="predicted"/>
<dbReference type="GO" id="GO:0005794">
    <property type="term" value="C:Golgi apparatus"/>
    <property type="evidence" value="ECO:0007669"/>
    <property type="project" value="TreeGrafter"/>
</dbReference>
<organism evidence="7 8">
    <name type="scientific">Dimorphilus gyrociliatus</name>
    <dbReference type="NCBI Taxonomy" id="2664684"/>
    <lineage>
        <taxon>Eukaryota</taxon>
        <taxon>Metazoa</taxon>
        <taxon>Spiralia</taxon>
        <taxon>Lophotrochozoa</taxon>
        <taxon>Annelida</taxon>
        <taxon>Polychaeta</taxon>
        <taxon>Polychaeta incertae sedis</taxon>
        <taxon>Dinophilidae</taxon>
        <taxon>Dimorphilus</taxon>
    </lineage>
</organism>